<dbReference type="AlphaFoldDB" id="A0A8J8B7E3"/>
<accession>A0A8J8B7E3</accession>
<dbReference type="RefSeq" id="WP_211531300.1">
    <property type="nucleotide sequence ID" value="NZ_JWHL01000015.1"/>
</dbReference>
<dbReference type="Proteomes" id="UP000730161">
    <property type="component" value="Unassembled WGS sequence"/>
</dbReference>
<comment type="caution">
    <text evidence="1">The sequence shown here is derived from an EMBL/GenBank/DDBJ whole genome shotgun (WGS) entry which is preliminary data.</text>
</comment>
<gene>
    <name evidence="1" type="ORF">RJ53_08815</name>
</gene>
<evidence type="ECO:0000313" key="1">
    <source>
        <dbReference type="EMBL" id="MBR1369582.1"/>
    </source>
</evidence>
<evidence type="ECO:0000313" key="2">
    <source>
        <dbReference type="Proteomes" id="UP000730161"/>
    </source>
</evidence>
<dbReference type="EMBL" id="JWHL01000015">
    <property type="protein sequence ID" value="MBR1369582.1"/>
    <property type="molecule type" value="Genomic_DNA"/>
</dbReference>
<organism evidence="1 2">
    <name type="scientific">Methanocalculus chunghsingensis</name>
    <dbReference type="NCBI Taxonomy" id="156457"/>
    <lineage>
        <taxon>Archaea</taxon>
        <taxon>Methanobacteriati</taxon>
        <taxon>Methanobacteriota</taxon>
        <taxon>Stenosarchaea group</taxon>
        <taxon>Methanomicrobia</taxon>
        <taxon>Methanomicrobiales</taxon>
        <taxon>Methanocalculaceae</taxon>
        <taxon>Methanocalculus</taxon>
    </lineage>
</organism>
<name>A0A8J8B7E3_9EURY</name>
<sequence>MIFSWSQFVEIAEYLKEQGDNNQIPQEAAYRCSVSRAYYGAYRHAQNYAKDESSYMPETNGTDHVRLREWFEDKNMTPISRRLRRLHQWRKECDYNEPFQNIPNLLMCVQNSISTARDIIASLK</sequence>
<keyword evidence="2" id="KW-1185">Reference proteome</keyword>
<dbReference type="Gene3D" id="1.20.120.330">
    <property type="entry name" value="Nucleotidyltransferases domain 2"/>
    <property type="match status" value="1"/>
</dbReference>
<evidence type="ECO:0008006" key="3">
    <source>
        <dbReference type="Google" id="ProtNLM"/>
    </source>
</evidence>
<protein>
    <recommendedName>
        <fullName evidence="3">HEPN domain-containing protein</fullName>
    </recommendedName>
</protein>
<dbReference type="OrthoDB" id="117693at2157"/>
<reference evidence="1" key="1">
    <citation type="submission" date="2014-12" db="EMBL/GenBank/DDBJ databases">
        <authorList>
            <person name="Huang H.-H."/>
            <person name="Chen S.-C."/>
            <person name="Lai M.-C."/>
        </authorList>
    </citation>
    <scope>NUCLEOTIDE SEQUENCE</scope>
    <source>
        <strain evidence="1">K1F9705b</strain>
    </source>
</reference>
<proteinExistence type="predicted"/>